<dbReference type="EMBL" id="UYRT01079148">
    <property type="protein sequence ID" value="VDN20094.1"/>
    <property type="molecule type" value="Genomic_DNA"/>
</dbReference>
<sequence>MEDVKYTYALTGGIIEIFVPASNGFCSTARDKKTTTHGTDKRRLGFAVKNFIRWFLPDKQMKPDAKTTLVFGSIQAVTACFAGFAHGANDVANAIAPLAALLSIYTEMDVQQEGETPIYVLLYGVLAICVGLVTLGHKVIRTVGTKMSEINPAR</sequence>
<reference evidence="9 10" key="2">
    <citation type="submission" date="2018-11" db="EMBL/GenBank/DDBJ databases">
        <authorList>
            <consortium name="Pathogen Informatics"/>
        </authorList>
    </citation>
    <scope>NUCLEOTIDE SEQUENCE [LARGE SCALE GENOMIC DNA]</scope>
</reference>
<dbReference type="Pfam" id="PF01384">
    <property type="entry name" value="PHO4"/>
    <property type="match status" value="1"/>
</dbReference>
<evidence type="ECO:0000256" key="4">
    <source>
        <dbReference type="ARBA" id="ARBA00022592"/>
    </source>
</evidence>
<evidence type="ECO:0000256" key="7">
    <source>
        <dbReference type="ARBA" id="ARBA00023136"/>
    </source>
</evidence>
<evidence type="ECO:0000313" key="11">
    <source>
        <dbReference type="WBParaSite" id="GPUH_0001224401-mRNA-1"/>
    </source>
</evidence>
<comment type="subcellular location">
    <subcellularLocation>
        <location evidence="1">Membrane</location>
        <topology evidence="1">Multi-pass membrane protein</topology>
    </subcellularLocation>
</comment>
<dbReference type="PANTHER" id="PTHR11101">
    <property type="entry name" value="PHOSPHATE TRANSPORTER"/>
    <property type="match status" value="1"/>
</dbReference>
<name>A0A183DU39_9BILA</name>
<keyword evidence="10" id="KW-1185">Reference proteome</keyword>
<evidence type="ECO:0000256" key="2">
    <source>
        <dbReference type="ARBA" id="ARBA00009916"/>
    </source>
</evidence>
<dbReference type="OrthoDB" id="260807at2759"/>
<evidence type="ECO:0000256" key="3">
    <source>
        <dbReference type="ARBA" id="ARBA00022448"/>
    </source>
</evidence>
<keyword evidence="4" id="KW-0592">Phosphate transport</keyword>
<comment type="similarity">
    <text evidence="2">Belongs to the inorganic phosphate transporter (PiT) (TC 2.A.20) family.</text>
</comment>
<keyword evidence="3" id="KW-0813">Transport</keyword>
<dbReference type="GO" id="GO:0005315">
    <property type="term" value="F:phosphate transmembrane transporter activity"/>
    <property type="evidence" value="ECO:0007669"/>
    <property type="project" value="InterPro"/>
</dbReference>
<dbReference type="PANTHER" id="PTHR11101:SF67">
    <property type="entry name" value="PHOSPHATE TRANSPORTER"/>
    <property type="match status" value="1"/>
</dbReference>
<evidence type="ECO:0000256" key="6">
    <source>
        <dbReference type="ARBA" id="ARBA00022989"/>
    </source>
</evidence>
<evidence type="ECO:0000313" key="10">
    <source>
        <dbReference type="Proteomes" id="UP000271098"/>
    </source>
</evidence>
<dbReference type="GO" id="GO:0035435">
    <property type="term" value="P:phosphate ion transmembrane transport"/>
    <property type="evidence" value="ECO:0007669"/>
    <property type="project" value="TreeGrafter"/>
</dbReference>
<dbReference type="InterPro" id="IPR001204">
    <property type="entry name" value="Phos_transporter"/>
</dbReference>
<dbReference type="AlphaFoldDB" id="A0A183DU39"/>
<evidence type="ECO:0000313" key="9">
    <source>
        <dbReference type="EMBL" id="VDN20094.1"/>
    </source>
</evidence>
<accession>A0A183DU39</accession>
<reference evidence="11" key="1">
    <citation type="submission" date="2016-06" db="UniProtKB">
        <authorList>
            <consortium name="WormBaseParasite"/>
        </authorList>
    </citation>
    <scope>IDENTIFICATION</scope>
</reference>
<dbReference type="WBParaSite" id="GPUH_0001224401-mRNA-1">
    <property type="protein sequence ID" value="GPUH_0001224401-mRNA-1"/>
    <property type="gene ID" value="GPUH_0001224401"/>
</dbReference>
<feature type="transmembrane region" description="Helical" evidence="8">
    <location>
        <begin position="118"/>
        <end position="137"/>
    </location>
</feature>
<dbReference type="Proteomes" id="UP000271098">
    <property type="component" value="Unassembled WGS sequence"/>
</dbReference>
<proteinExistence type="inferred from homology"/>
<organism evidence="11">
    <name type="scientific">Gongylonema pulchrum</name>
    <dbReference type="NCBI Taxonomy" id="637853"/>
    <lineage>
        <taxon>Eukaryota</taxon>
        <taxon>Metazoa</taxon>
        <taxon>Ecdysozoa</taxon>
        <taxon>Nematoda</taxon>
        <taxon>Chromadorea</taxon>
        <taxon>Rhabditida</taxon>
        <taxon>Spirurina</taxon>
        <taxon>Spiruromorpha</taxon>
        <taxon>Spiruroidea</taxon>
        <taxon>Gongylonematidae</taxon>
        <taxon>Gongylonema</taxon>
    </lineage>
</organism>
<evidence type="ECO:0000256" key="1">
    <source>
        <dbReference type="ARBA" id="ARBA00004141"/>
    </source>
</evidence>
<keyword evidence="7 8" id="KW-0472">Membrane</keyword>
<keyword evidence="6 8" id="KW-1133">Transmembrane helix</keyword>
<feature type="transmembrane region" description="Helical" evidence="8">
    <location>
        <begin position="69"/>
        <end position="88"/>
    </location>
</feature>
<evidence type="ECO:0000256" key="5">
    <source>
        <dbReference type="ARBA" id="ARBA00022692"/>
    </source>
</evidence>
<dbReference type="GO" id="GO:0016020">
    <property type="term" value="C:membrane"/>
    <property type="evidence" value="ECO:0007669"/>
    <property type="project" value="UniProtKB-SubCell"/>
</dbReference>
<protein>
    <submittedName>
        <fullName evidence="11">Phosphate transporter</fullName>
    </submittedName>
</protein>
<evidence type="ECO:0000256" key="8">
    <source>
        <dbReference type="SAM" id="Phobius"/>
    </source>
</evidence>
<keyword evidence="5 8" id="KW-0812">Transmembrane</keyword>
<gene>
    <name evidence="9" type="ORF">GPUH_LOCUS12230</name>
</gene>